<keyword evidence="1" id="KW-0472">Membrane</keyword>
<dbReference type="GeneID" id="69059444"/>
<protein>
    <submittedName>
        <fullName evidence="2">ABC transporter permease subunit</fullName>
    </submittedName>
</protein>
<accession>A0A6P1EAL4</accession>
<feature type="transmembrane region" description="Helical" evidence="1">
    <location>
        <begin position="141"/>
        <end position="163"/>
    </location>
</feature>
<dbReference type="EMBL" id="CP047121">
    <property type="protein sequence ID" value="QHB53180.1"/>
    <property type="molecule type" value="Genomic_DNA"/>
</dbReference>
<feature type="transmembrane region" description="Helical" evidence="1">
    <location>
        <begin position="231"/>
        <end position="250"/>
    </location>
</feature>
<dbReference type="AlphaFoldDB" id="A0A6P1EAL4"/>
<dbReference type="PANTHER" id="PTHR37305:SF1">
    <property type="entry name" value="MEMBRANE PROTEIN"/>
    <property type="match status" value="1"/>
</dbReference>
<keyword evidence="1" id="KW-0812">Transmembrane</keyword>
<sequence length="255" mass="29105">MLRLLYQESFKLSHRKGVFYFTLLLLAFMLLNVASTKDSSNQRYFIAISFDAFQWVDIALIVVGANIVSSEFEYGTMKRLVADYNNKFFIYIAKMFTLLEYDIILHILAFTLTLILKTLFFGNHNSLNSIYLNHQSLINNIVTTTMSNFFSTFLIIVIVFMIASMSRTSALAATIGFGFIMFGSGLSGIIIQLCGKLFPWIKWNPGNMFNIGNQPLLHSVEKTSLLTNPQLIIGNLVYIVLFTIIGYWAFSRKRI</sequence>
<name>A0A6P1EAL4_LENHI</name>
<organism evidence="2 3">
    <name type="scientific">Lentilactobacillus hilgardii</name>
    <name type="common">Lactobacillus hilgardii</name>
    <dbReference type="NCBI Taxonomy" id="1588"/>
    <lineage>
        <taxon>Bacteria</taxon>
        <taxon>Bacillati</taxon>
        <taxon>Bacillota</taxon>
        <taxon>Bacilli</taxon>
        <taxon>Lactobacillales</taxon>
        <taxon>Lactobacillaceae</taxon>
        <taxon>Lentilactobacillus</taxon>
    </lineage>
</organism>
<dbReference type="SMR" id="A0A6P1EAL4"/>
<dbReference type="Pfam" id="PF12730">
    <property type="entry name" value="ABC2_membrane_4"/>
    <property type="match status" value="1"/>
</dbReference>
<dbReference type="RefSeq" id="WP_003550681.1">
    <property type="nucleotide sequence ID" value="NZ_CABKOL010000106.1"/>
</dbReference>
<reference evidence="2 3" key="1">
    <citation type="submission" date="2019-12" db="EMBL/GenBank/DDBJ databases">
        <title>Lactobacillus hilgardii FLUB.</title>
        <authorList>
            <person name="Gustaw K."/>
        </authorList>
    </citation>
    <scope>NUCLEOTIDE SEQUENCE [LARGE SCALE GENOMIC DNA]</scope>
    <source>
        <strain evidence="2 3">FLUB</strain>
    </source>
</reference>
<feature type="transmembrane region" description="Helical" evidence="1">
    <location>
        <begin position="170"/>
        <end position="193"/>
    </location>
</feature>
<evidence type="ECO:0000256" key="1">
    <source>
        <dbReference type="SAM" id="Phobius"/>
    </source>
</evidence>
<keyword evidence="1" id="KW-1133">Transmembrane helix</keyword>
<evidence type="ECO:0000313" key="3">
    <source>
        <dbReference type="Proteomes" id="UP000465035"/>
    </source>
</evidence>
<proteinExistence type="predicted"/>
<dbReference type="PANTHER" id="PTHR37305">
    <property type="entry name" value="INTEGRAL MEMBRANE PROTEIN-RELATED"/>
    <property type="match status" value="1"/>
</dbReference>
<dbReference type="Proteomes" id="UP000465035">
    <property type="component" value="Chromosome"/>
</dbReference>
<feature type="transmembrane region" description="Helical" evidence="1">
    <location>
        <begin position="52"/>
        <end position="69"/>
    </location>
</feature>
<gene>
    <name evidence="2" type="ORF">GQR93_13780</name>
</gene>
<evidence type="ECO:0000313" key="2">
    <source>
        <dbReference type="EMBL" id="QHB53180.1"/>
    </source>
</evidence>